<reference evidence="5" key="2">
    <citation type="submission" date="2015-01" db="EMBL/GenBank/DDBJ databases">
        <title>Evolutionary Origins and Diversification of the Mycorrhizal Mutualists.</title>
        <authorList>
            <consortium name="DOE Joint Genome Institute"/>
            <consortium name="Mycorrhizal Genomics Consortium"/>
            <person name="Kohler A."/>
            <person name="Kuo A."/>
            <person name="Nagy L.G."/>
            <person name="Floudas D."/>
            <person name="Copeland A."/>
            <person name="Barry K.W."/>
            <person name="Cichocki N."/>
            <person name="Veneault-Fourrey C."/>
            <person name="LaButti K."/>
            <person name="Lindquist E.A."/>
            <person name="Lipzen A."/>
            <person name="Lundell T."/>
            <person name="Morin E."/>
            <person name="Murat C."/>
            <person name="Riley R."/>
            <person name="Ohm R."/>
            <person name="Sun H."/>
            <person name="Tunlid A."/>
            <person name="Henrissat B."/>
            <person name="Grigoriev I.V."/>
            <person name="Hibbett D.S."/>
            <person name="Martin F."/>
        </authorList>
    </citation>
    <scope>NUCLEOTIDE SEQUENCE [LARGE SCALE GENOMIC DNA]</scope>
    <source>
        <strain evidence="5">LaAM-08-1</strain>
    </source>
</reference>
<sequence length="68" mass="7490">MYGWTPEIFGTKVWGTAYGIALALLRTYIFLGGMIAPMLGGMLLMISRSPLLYASTVVFVFMGFCVLM</sequence>
<comment type="subcellular location">
    <subcellularLocation>
        <location evidence="1">Membrane</location>
        <topology evidence="1">Multi-pass membrane protein</topology>
    </subcellularLocation>
</comment>
<accession>A0A0C9XJ11</accession>
<keyword evidence="2" id="KW-0472">Membrane</keyword>
<dbReference type="PROSITE" id="PS50850">
    <property type="entry name" value="MFS"/>
    <property type="match status" value="1"/>
</dbReference>
<keyword evidence="2" id="KW-1133">Transmembrane helix</keyword>
<feature type="transmembrane region" description="Helical" evidence="2">
    <location>
        <begin position="51"/>
        <end position="67"/>
    </location>
</feature>
<name>A0A0C9XJ11_9AGAR</name>
<dbReference type="GO" id="GO:0022857">
    <property type="term" value="F:transmembrane transporter activity"/>
    <property type="evidence" value="ECO:0007669"/>
    <property type="project" value="InterPro"/>
</dbReference>
<dbReference type="InterPro" id="IPR020846">
    <property type="entry name" value="MFS_dom"/>
</dbReference>
<proteinExistence type="predicted"/>
<dbReference type="Proteomes" id="UP000054477">
    <property type="component" value="Unassembled WGS sequence"/>
</dbReference>
<evidence type="ECO:0000256" key="1">
    <source>
        <dbReference type="ARBA" id="ARBA00004141"/>
    </source>
</evidence>
<dbReference type="HOGENOM" id="CLU_171986_1_0_1"/>
<evidence type="ECO:0000256" key="2">
    <source>
        <dbReference type="SAM" id="Phobius"/>
    </source>
</evidence>
<evidence type="ECO:0000259" key="3">
    <source>
        <dbReference type="PROSITE" id="PS50850"/>
    </source>
</evidence>
<evidence type="ECO:0000313" key="4">
    <source>
        <dbReference type="EMBL" id="KIJ97551.1"/>
    </source>
</evidence>
<dbReference type="AlphaFoldDB" id="A0A0C9XJ11"/>
<dbReference type="GO" id="GO:0016020">
    <property type="term" value="C:membrane"/>
    <property type="evidence" value="ECO:0007669"/>
    <property type="project" value="UniProtKB-SubCell"/>
</dbReference>
<organism evidence="4 5">
    <name type="scientific">Laccaria amethystina LaAM-08-1</name>
    <dbReference type="NCBI Taxonomy" id="1095629"/>
    <lineage>
        <taxon>Eukaryota</taxon>
        <taxon>Fungi</taxon>
        <taxon>Dikarya</taxon>
        <taxon>Basidiomycota</taxon>
        <taxon>Agaricomycotina</taxon>
        <taxon>Agaricomycetes</taxon>
        <taxon>Agaricomycetidae</taxon>
        <taxon>Agaricales</taxon>
        <taxon>Agaricineae</taxon>
        <taxon>Hydnangiaceae</taxon>
        <taxon>Laccaria</taxon>
    </lineage>
</organism>
<feature type="transmembrane region" description="Helical" evidence="2">
    <location>
        <begin position="20"/>
        <end position="44"/>
    </location>
</feature>
<keyword evidence="5" id="KW-1185">Reference proteome</keyword>
<reference evidence="4 5" key="1">
    <citation type="submission" date="2014-04" db="EMBL/GenBank/DDBJ databases">
        <authorList>
            <consortium name="DOE Joint Genome Institute"/>
            <person name="Kuo A."/>
            <person name="Kohler A."/>
            <person name="Nagy L.G."/>
            <person name="Floudas D."/>
            <person name="Copeland A."/>
            <person name="Barry K.W."/>
            <person name="Cichocki N."/>
            <person name="Veneault-Fourrey C."/>
            <person name="LaButti K."/>
            <person name="Lindquist E.A."/>
            <person name="Lipzen A."/>
            <person name="Lundell T."/>
            <person name="Morin E."/>
            <person name="Murat C."/>
            <person name="Sun H."/>
            <person name="Tunlid A."/>
            <person name="Henrissat B."/>
            <person name="Grigoriev I.V."/>
            <person name="Hibbett D.S."/>
            <person name="Martin F."/>
            <person name="Nordberg H.P."/>
            <person name="Cantor M.N."/>
            <person name="Hua S.X."/>
        </authorList>
    </citation>
    <scope>NUCLEOTIDE SEQUENCE [LARGE SCALE GENOMIC DNA]</scope>
    <source>
        <strain evidence="4 5">LaAM-08-1</strain>
    </source>
</reference>
<dbReference type="OrthoDB" id="4139357at2759"/>
<protein>
    <recommendedName>
        <fullName evidence="3">Major facilitator superfamily (MFS) profile domain-containing protein</fullName>
    </recommendedName>
</protein>
<evidence type="ECO:0000313" key="5">
    <source>
        <dbReference type="Proteomes" id="UP000054477"/>
    </source>
</evidence>
<dbReference type="EMBL" id="KN838690">
    <property type="protein sequence ID" value="KIJ97551.1"/>
    <property type="molecule type" value="Genomic_DNA"/>
</dbReference>
<gene>
    <name evidence="4" type="ORF">K443DRAFT_63682</name>
</gene>
<feature type="non-terminal residue" evidence="4">
    <location>
        <position position="68"/>
    </location>
</feature>
<feature type="domain" description="Major facilitator superfamily (MFS) profile" evidence="3">
    <location>
        <begin position="1"/>
        <end position="68"/>
    </location>
</feature>
<keyword evidence="2" id="KW-0812">Transmembrane</keyword>